<keyword evidence="2" id="KW-1185">Reference proteome</keyword>
<proteinExistence type="predicted"/>
<accession>A0A545TDD4</accession>
<dbReference type="Proteomes" id="UP000317839">
    <property type="component" value="Unassembled WGS sequence"/>
</dbReference>
<sequence length="131" mass="15643">MPYRMNDKQYEAVLALDSAERFEHFISKVADWEQLWGVKSEEGWLVPIAPEEFEYFPLWPHPEYAQKITDENFPGHQAVEISLNELLSHWLPLFEEDKVKVAVFPNKEWMFWCIEPQGLKEELLNELAKYE</sequence>
<dbReference type="InterPro" id="IPR021284">
    <property type="entry name" value="DUF2750"/>
</dbReference>
<dbReference type="AlphaFoldDB" id="A0A545TDD4"/>
<gene>
    <name evidence="1" type="ORF">FLL45_09890</name>
</gene>
<evidence type="ECO:0000313" key="2">
    <source>
        <dbReference type="Proteomes" id="UP000317839"/>
    </source>
</evidence>
<comment type="caution">
    <text evidence="1">The sequence shown here is derived from an EMBL/GenBank/DDBJ whole genome shotgun (WGS) entry which is preliminary data.</text>
</comment>
<evidence type="ECO:0000313" key="1">
    <source>
        <dbReference type="EMBL" id="TQV75237.1"/>
    </source>
</evidence>
<dbReference type="Pfam" id="PF11042">
    <property type="entry name" value="DUF2750"/>
    <property type="match status" value="1"/>
</dbReference>
<protein>
    <submittedName>
        <fullName evidence="1">DUF2750 domain-containing protein</fullName>
    </submittedName>
</protein>
<organism evidence="1 2">
    <name type="scientific">Aliikangiella marina</name>
    <dbReference type="NCBI Taxonomy" id="1712262"/>
    <lineage>
        <taxon>Bacteria</taxon>
        <taxon>Pseudomonadati</taxon>
        <taxon>Pseudomonadota</taxon>
        <taxon>Gammaproteobacteria</taxon>
        <taxon>Oceanospirillales</taxon>
        <taxon>Pleioneaceae</taxon>
        <taxon>Aliikangiella</taxon>
    </lineage>
</organism>
<dbReference type="EMBL" id="VIKR01000002">
    <property type="protein sequence ID" value="TQV75237.1"/>
    <property type="molecule type" value="Genomic_DNA"/>
</dbReference>
<reference evidence="1 2" key="1">
    <citation type="submission" date="2019-06" db="EMBL/GenBank/DDBJ databases">
        <title>Draft genome of Aliikangiella marina GYP-15.</title>
        <authorList>
            <person name="Wang G."/>
        </authorList>
    </citation>
    <scope>NUCLEOTIDE SEQUENCE [LARGE SCALE GENOMIC DNA]</scope>
    <source>
        <strain evidence="1 2">GYP-15</strain>
    </source>
</reference>
<name>A0A545TDD4_9GAMM</name>
<dbReference type="OrthoDB" id="2936081at2"/>